<keyword evidence="2" id="KW-1185">Reference proteome</keyword>
<evidence type="ECO:0000313" key="1">
    <source>
        <dbReference type="EMBL" id="RPD56126.1"/>
    </source>
</evidence>
<protein>
    <submittedName>
        <fullName evidence="1">Uncharacterized protein</fullName>
    </submittedName>
</protein>
<accession>A0A5C2RYH5</accession>
<gene>
    <name evidence="1" type="ORF">L227DRAFT_566217</name>
</gene>
<dbReference type="AlphaFoldDB" id="A0A5C2RYH5"/>
<evidence type="ECO:0000313" key="2">
    <source>
        <dbReference type="Proteomes" id="UP000313359"/>
    </source>
</evidence>
<proteinExistence type="predicted"/>
<dbReference type="EMBL" id="ML122290">
    <property type="protein sequence ID" value="RPD56126.1"/>
    <property type="molecule type" value="Genomic_DNA"/>
</dbReference>
<sequence length="152" mass="17135">MTSARTSNIYVAAYNIAARPVFDYLILLSTMSALGVHHERNILLSGRSTIPLGTPVPSPKWSSAWGKGPMDVLNSAAVKEAFRLFGHSDLAEVEEFQRNGYPYVIQDRRVDSRSNLLSKEMPPWTTYGILEQRDKRTIPYSAHEKQTIKIII</sequence>
<organism evidence="1 2">
    <name type="scientific">Lentinus tigrinus ALCF2SS1-6</name>
    <dbReference type="NCBI Taxonomy" id="1328759"/>
    <lineage>
        <taxon>Eukaryota</taxon>
        <taxon>Fungi</taxon>
        <taxon>Dikarya</taxon>
        <taxon>Basidiomycota</taxon>
        <taxon>Agaricomycotina</taxon>
        <taxon>Agaricomycetes</taxon>
        <taxon>Polyporales</taxon>
        <taxon>Polyporaceae</taxon>
        <taxon>Lentinus</taxon>
    </lineage>
</organism>
<name>A0A5C2RYH5_9APHY</name>
<reference evidence="1" key="1">
    <citation type="journal article" date="2018" name="Genome Biol. Evol.">
        <title>Genomics and development of Lentinus tigrinus, a white-rot wood-decaying mushroom with dimorphic fruiting bodies.</title>
        <authorList>
            <person name="Wu B."/>
            <person name="Xu Z."/>
            <person name="Knudson A."/>
            <person name="Carlson A."/>
            <person name="Chen N."/>
            <person name="Kovaka S."/>
            <person name="LaButti K."/>
            <person name="Lipzen A."/>
            <person name="Pennachio C."/>
            <person name="Riley R."/>
            <person name="Schakwitz W."/>
            <person name="Umezawa K."/>
            <person name="Ohm R.A."/>
            <person name="Grigoriev I.V."/>
            <person name="Nagy L.G."/>
            <person name="Gibbons J."/>
            <person name="Hibbett D."/>
        </authorList>
    </citation>
    <scope>NUCLEOTIDE SEQUENCE [LARGE SCALE GENOMIC DNA]</scope>
    <source>
        <strain evidence="1">ALCF2SS1-6</strain>
    </source>
</reference>
<dbReference type="Proteomes" id="UP000313359">
    <property type="component" value="Unassembled WGS sequence"/>
</dbReference>